<proteinExistence type="predicted"/>
<evidence type="ECO:0000256" key="8">
    <source>
        <dbReference type="ARBA" id="ARBA00023170"/>
    </source>
</evidence>
<dbReference type="PANTHER" id="PTHR21137">
    <property type="entry name" value="ODORANT RECEPTOR"/>
    <property type="match status" value="1"/>
</dbReference>
<dbReference type="GO" id="GO:0005549">
    <property type="term" value="F:odorant binding"/>
    <property type="evidence" value="ECO:0007669"/>
    <property type="project" value="InterPro"/>
</dbReference>
<evidence type="ECO:0000256" key="3">
    <source>
        <dbReference type="ARBA" id="ARBA00022606"/>
    </source>
</evidence>
<dbReference type="Pfam" id="PF02949">
    <property type="entry name" value="7tm_6"/>
    <property type="match status" value="1"/>
</dbReference>
<accession>A0A9P0FFE6</accession>
<evidence type="ECO:0000256" key="6">
    <source>
        <dbReference type="ARBA" id="ARBA00022989"/>
    </source>
</evidence>
<evidence type="ECO:0000256" key="1">
    <source>
        <dbReference type="ARBA" id="ARBA00004651"/>
    </source>
</evidence>
<evidence type="ECO:0000313" key="11">
    <source>
        <dbReference type="EMBL" id="CAH0553877.1"/>
    </source>
</evidence>
<dbReference type="PANTHER" id="PTHR21137:SF35">
    <property type="entry name" value="ODORANT RECEPTOR 19A-RELATED"/>
    <property type="match status" value="1"/>
</dbReference>
<dbReference type="AlphaFoldDB" id="A0A9P0FFE6"/>
<keyword evidence="8" id="KW-0675">Receptor</keyword>
<dbReference type="GO" id="GO:0004984">
    <property type="term" value="F:olfactory receptor activity"/>
    <property type="evidence" value="ECO:0007669"/>
    <property type="project" value="InterPro"/>
</dbReference>
<dbReference type="GO" id="GO:0007165">
    <property type="term" value="P:signal transduction"/>
    <property type="evidence" value="ECO:0007669"/>
    <property type="project" value="UniProtKB-KW"/>
</dbReference>
<feature type="transmembrane region" description="Helical" evidence="10">
    <location>
        <begin position="46"/>
        <end position="69"/>
    </location>
</feature>
<feature type="transmembrane region" description="Helical" evidence="10">
    <location>
        <begin position="142"/>
        <end position="162"/>
    </location>
</feature>
<evidence type="ECO:0000256" key="9">
    <source>
        <dbReference type="ARBA" id="ARBA00023224"/>
    </source>
</evidence>
<keyword evidence="6 10" id="KW-1133">Transmembrane helix</keyword>
<keyword evidence="7 10" id="KW-0472">Membrane</keyword>
<comment type="subcellular location">
    <subcellularLocation>
        <location evidence="1">Cell membrane</location>
        <topology evidence="1">Multi-pass membrane protein</topology>
    </subcellularLocation>
</comment>
<keyword evidence="9" id="KW-0807">Transducer</keyword>
<name>A0A9P0FFE6_BRAAE</name>
<dbReference type="GO" id="GO:0005886">
    <property type="term" value="C:plasma membrane"/>
    <property type="evidence" value="ECO:0007669"/>
    <property type="project" value="UniProtKB-SubCell"/>
</dbReference>
<sequence>MLQNMFKNNGFQSKNDFFFFNRWILKIAGLWLPDSKNWYVQFVYKLYAFTELISVYCIFVISEFISLFYNHSHDLNGFMKNLSFGLTDLLASGKVVFWYVNRDKLRGIIRRLEEDQLKYERCEDFNPEDMFYRYKIFGVKTVGTYLGFSYLVILLSFAPPILSTLKVLITNEKFEPDPLPYNPEFPFNYDTPKMYLVALLFQGTTMFSRVQNIIGLDSLIINLMNFMAYHFTLLQQAFLKITQRKLQRQTSL</sequence>
<keyword evidence="2" id="KW-1003">Cell membrane</keyword>
<dbReference type="InterPro" id="IPR004117">
    <property type="entry name" value="7tm6_olfct_rcpt"/>
</dbReference>
<keyword evidence="12" id="KW-1185">Reference proteome</keyword>
<gene>
    <name evidence="11" type="ORF">MELIAE_LOCUS5769</name>
</gene>
<evidence type="ECO:0000313" key="12">
    <source>
        <dbReference type="Proteomes" id="UP001154078"/>
    </source>
</evidence>
<evidence type="ECO:0000256" key="2">
    <source>
        <dbReference type="ARBA" id="ARBA00022475"/>
    </source>
</evidence>
<organism evidence="11 12">
    <name type="scientific">Brassicogethes aeneus</name>
    <name type="common">Rape pollen beetle</name>
    <name type="synonym">Meligethes aeneus</name>
    <dbReference type="NCBI Taxonomy" id="1431903"/>
    <lineage>
        <taxon>Eukaryota</taxon>
        <taxon>Metazoa</taxon>
        <taxon>Ecdysozoa</taxon>
        <taxon>Arthropoda</taxon>
        <taxon>Hexapoda</taxon>
        <taxon>Insecta</taxon>
        <taxon>Pterygota</taxon>
        <taxon>Neoptera</taxon>
        <taxon>Endopterygota</taxon>
        <taxon>Coleoptera</taxon>
        <taxon>Polyphaga</taxon>
        <taxon>Cucujiformia</taxon>
        <taxon>Nitidulidae</taxon>
        <taxon>Meligethinae</taxon>
        <taxon>Brassicogethes</taxon>
    </lineage>
</organism>
<evidence type="ECO:0000256" key="7">
    <source>
        <dbReference type="ARBA" id="ARBA00023136"/>
    </source>
</evidence>
<feature type="transmembrane region" description="Helical" evidence="10">
    <location>
        <begin position="219"/>
        <end position="239"/>
    </location>
</feature>
<dbReference type="Proteomes" id="UP001154078">
    <property type="component" value="Chromosome 3"/>
</dbReference>
<protein>
    <submittedName>
        <fullName evidence="11">Uncharacterized protein</fullName>
    </submittedName>
</protein>
<evidence type="ECO:0000256" key="5">
    <source>
        <dbReference type="ARBA" id="ARBA00022725"/>
    </source>
</evidence>
<keyword evidence="3" id="KW-0716">Sensory transduction</keyword>
<feature type="transmembrane region" description="Helical" evidence="10">
    <location>
        <begin position="81"/>
        <end position="101"/>
    </location>
</feature>
<evidence type="ECO:0000256" key="10">
    <source>
        <dbReference type="SAM" id="Phobius"/>
    </source>
</evidence>
<evidence type="ECO:0000256" key="4">
    <source>
        <dbReference type="ARBA" id="ARBA00022692"/>
    </source>
</evidence>
<reference evidence="11" key="1">
    <citation type="submission" date="2021-12" db="EMBL/GenBank/DDBJ databases">
        <authorList>
            <person name="King R."/>
        </authorList>
    </citation>
    <scope>NUCLEOTIDE SEQUENCE</scope>
</reference>
<dbReference type="OrthoDB" id="6597368at2759"/>
<dbReference type="EMBL" id="OV121134">
    <property type="protein sequence ID" value="CAH0553877.1"/>
    <property type="molecule type" value="Genomic_DNA"/>
</dbReference>
<keyword evidence="5" id="KW-0552">Olfaction</keyword>
<keyword evidence="4 10" id="KW-0812">Transmembrane</keyword>